<dbReference type="RefSeq" id="WP_152840890.1">
    <property type="nucleotide sequence ID" value="NZ_WHUG01000015.1"/>
</dbReference>
<dbReference type="PANTHER" id="PTHR21621">
    <property type="entry name" value="RIBOSOMAL PROTEIN S6 MODIFICATION PROTEIN"/>
    <property type="match status" value="1"/>
</dbReference>
<dbReference type="AlphaFoldDB" id="A0A6A7N9I1"/>
<dbReference type="GO" id="GO:0005737">
    <property type="term" value="C:cytoplasm"/>
    <property type="evidence" value="ECO:0007669"/>
    <property type="project" value="TreeGrafter"/>
</dbReference>
<dbReference type="SUPFAM" id="SSF56059">
    <property type="entry name" value="Glutathione synthetase ATP-binding domain-like"/>
    <property type="match status" value="1"/>
</dbReference>
<dbReference type="EMBL" id="WHUG01000015">
    <property type="protein sequence ID" value="MQA41684.1"/>
    <property type="molecule type" value="Genomic_DNA"/>
</dbReference>
<evidence type="ECO:0000313" key="2">
    <source>
        <dbReference type="EMBL" id="MQA41684.1"/>
    </source>
</evidence>
<protein>
    <recommendedName>
        <fullName evidence="1">MvdD-like pre-ATP grasp domain-containing protein</fullName>
    </recommendedName>
</protein>
<keyword evidence="3" id="KW-1185">Reference proteome</keyword>
<dbReference type="Gene3D" id="3.30.470.20">
    <property type="entry name" value="ATP-grasp fold, B domain"/>
    <property type="match status" value="1"/>
</dbReference>
<dbReference type="GO" id="GO:0009432">
    <property type="term" value="P:SOS response"/>
    <property type="evidence" value="ECO:0007669"/>
    <property type="project" value="TreeGrafter"/>
</dbReference>
<gene>
    <name evidence="2" type="ORF">GEV02_26410</name>
</gene>
<evidence type="ECO:0000259" key="1">
    <source>
        <dbReference type="Pfam" id="PF21068"/>
    </source>
</evidence>
<dbReference type="Pfam" id="PF21068">
    <property type="entry name" value="ATPgraspMvdD"/>
    <property type="match status" value="1"/>
</dbReference>
<name>A0A6A7N9I1_9BURK</name>
<accession>A0A6A7N9I1</accession>
<reference evidence="2 3" key="1">
    <citation type="submission" date="2019-10" db="EMBL/GenBank/DDBJ databases">
        <title>Two novel species isolated from a subtropical stream in China.</title>
        <authorList>
            <person name="Lu H."/>
        </authorList>
    </citation>
    <scope>NUCLEOTIDE SEQUENCE [LARGE SCALE GENOMIC DNA]</scope>
    <source>
        <strain evidence="2 3">FT29W</strain>
    </source>
</reference>
<organism evidence="2 3">
    <name type="scientific">Rugamonas aquatica</name>
    <dbReference type="NCBI Taxonomy" id="2743357"/>
    <lineage>
        <taxon>Bacteria</taxon>
        <taxon>Pseudomonadati</taxon>
        <taxon>Pseudomonadota</taxon>
        <taxon>Betaproteobacteria</taxon>
        <taxon>Burkholderiales</taxon>
        <taxon>Oxalobacteraceae</taxon>
        <taxon>Telluria group</taxon>
        <taxon>Rugamonas</taxon>
    </lineage>
</organism>
<sequence>MTKKILIVTHSGDLHADLITPILAAKGGAWFRIDLDTFPRDYELIQAFQPDGCRGEIRHLPSGASIDIADIGAVWARKTGDFAYRSADLGPQELAYAKMESEQALFGLLYGLDCYWVSHPLAMRGAMWKGEQLQRAQRLGFRIPTTLLTNSAAQVRQFHAQLPGQMIFKAMSTPTLAAEEVADADCVAEGLTTTLIDDDMMEAIDAVAELPCQFQQYIAKQYELRVTVIGRRVFAARIHSQDDSRTTVDCRDMSAPIRYTPTLLPPQIERLCLELVTSYGLNYSALDLIVTPDNEYVFLENNPAGQFLFIEQLIPEFNLLETLADQLLQEAACSTR</sequence>
<comment type="caution">
    <text evidence="2">The sequence shown here is derived from an EMBL/GenBank/DDBJ whole genome shotgun (WGS) entry which is preliminary data.</text>
</comment>
<dbReference type="GO" id="GO:0018169">
    <property type="term" value="F:ribosomal S6-glutamic acid ligase activity"/>
    <property type="evidence" value="ECO:0007669"/>
    <property type="project" value="TreeGrafter"/>
</dbReference>
<dbReference type="InterPro" id="IPR048936">
    <property type="entry name" value="MvdD-like_ATPgrasp"/>
</dbReference>
<evidence type="ECO:0000313" key="3">
    <source>
        <dbReference type="Proteomes" id="UP000440498"/>
    </source>
</evidence>
<feature type="domain" description="MvdD-like pre-ATP grasp" evidence="1">
    <location>
        <begin position="4"/>
        <end position="119"/>
    </location>
</feature>
<dbReference type="Proteomes" id="UP000440498">
    <property type="component" value="Unassembled WGS sequence"/>
</dbReference>
<dbReference type="PANTHER" id="PTHR21621:SF0">
    <property type="entry name" value="BETA-CITRYLGLUTAMATE SYNTHASE B-RELATED"/>
    <property type="match status" value="1"/>
</dbReference>
<proteinExistence type="predicted"/>